<dbReference type="GO" id="GO:0005737">
    <property type="term" value="C:cytoplasm"/>
    <property type="evidence" value="ECO:0007669"/>
    <property type="project" value="TreeGrafter"/>
</dbReference>
<evidence type="ECO:0000259" key="2">
    <source>
        <dbReference type="Pfam" id="PF05028"/>
    </source>
</evidence>
<name>A0A6B2L7R9_9EUKA</name>
<accession>A0A6B2L7R9</accession>
<dbReference type="Pfam" id="PF05028">
    <property type="entry name" value="PARG_cat_C"/>
    <property type="match status" value="1"/>
</dbReference>
<dbReference type="GO" id="GO:0006282">
    <property type="term" value="P:regulation of DNA repair"/>
    <property type="evidence" value="ECO:0007669"/>
    <property type="project" value="InterPro"/>
</dbReference>
<dbReference type="GO" id="GO:0005634">
    <property type="term" value="C:nucleus"/>
    <property type="evidence" value="ECO:0007669"/>
    <property type="project" value="TreeGrafter"/>
</dbReference>
<dbReference type="GO" id="GO:1990966">
    <property type="term" value="P:ATP generation from poly-ADP-D-ribose"/>
    <property type="evidence" value="ECO:0007669"/>
    <property type="project" value="TreeGrafter"/>
</dbReference>
<dbReference type="InterPro" id="IPR007724">
    <property type="entry name" value="Poly_GlycHdrlase"/>
</dbReference>
<sequence>MFLGTLEKGDVVPYWPNYLVYYESVSEVSRVYLRVIMRYFEKLEAKNVRLEEKVRFYRKYEEEEVSWKDSNNLLCDLIVKVDGEIGDSEGYLEVDFANAVLSFGRGGTQEEILLGMSPESHVIVLIADELTDRETILLQGITKIAKHSGFGLDLKYEGIADPWDWNRRFIIAMDAMSFPDPDPFSRCPENAQLKEQLQLEPLHRELLKVHCAYNFTSKFPEITGWPNRIATGGWGCGSFNGHHHLKSIIQILAASQCSPRTTLVYHAFGNAEFAEELQAFLASCPARSVGSIYRALLAISARLPNLLKQSSPLSLFDEIRRQE</sequence>
<dbReference type="InterPro" id="IPR046372">
    <property type="entry name" value="PARG_cat_C"/>
</dbReference>
<evidence type="ECO:0000256" key="1">
    <source>
        <dbReference type="PIRSR" id="PIRSR607724-1"/>
    </source>
</evidence>
<dbReference type="PANTHER" id="PTHR12837">
    <property type="entry name" value="POLY ADP-RIBOSE GLYCOHYDROLASE"/>
    <property type="match status" value="1"/>
</dbReference>
<dbReference type="PANTHER" id="PTHR12837:SF0">
    <property type="entry name" value="POLY(ADP-RIBOSE) GLYCOHYDROLASE"/>
    <property type="match status" value="1"/>
</dbReference>
<dbReference type="AlphaFoldDB" id="A0A6B2L7R9"/>
<dbReference type="GO" id="GO:0005975">
    <property type="term" value="P:carbohydrate metabolic process"/>
    <property type="evidence" value="ECO:0007669"/>
    <property type="project" value="InterPro"/>
</dbReference>
<reference evidence="3" key="1">
    <citation type="journal article" date="2020" name="J. Eukaryot. Microbiol.">
        <title>De novo Sequencing, Assembly and Annotation of the Transcriptome for the Free-Living Testate Amoeba Arcella intermedia.</title>
        <authorList>
            <person name="Ribeiro G.M."/>
            <person name="Porfirio-Sousa A.L."/>
            <person name="Maurer-Alcala X.X."/>
            <person name="Katz L.A."/>
            <person name="Lahr D.J.G."/>
        </authorList>
    </citation>
    <scope>NUCLEOTIDE SEQUENCE</scope>
</reference>
<proteinExistence type="predicted"/>
<feature type="domain" description="PARG catalytic Macro" evidence="2">
    <location>
        <begin position="66"/>
        <end position="274"/>
    </location>
</feature>
<protein>
    <recommendedName>
        <fullName evidence="2">PARG catalytic Macro domain-containing protein</fullName>
    </recommendedName>
</protein>
<dbReference type="EMBL" id="GIBP01004070">
    <property type="protein sequence ID" value="NDV33039.1"/>
    <property type="molecule type" value="Transcribed_RNA"/>
</dbReference>
<feature type="active site" evidence="1">
    <location>
        <position position="95"/>
    </location>
</feature>
<organism evidence="3">
    <name type="scientific">Arcella intermedia</name>
    <dbReference type="NCBI Taxonomy" id="1963864"/>
    <lineage>
        <taxon>Eukaryota</taxon>
        <taxon>Amoebozoa</taxon>
        <taxon>Tubulinea</taxon>
        <taxon>Elardia</taxon>
        <taxon>Arcellinida</taxon>
        <taxon>Sphaerothecina</taxon>
        <taxon>Arcellidae</taxon>
        <taxon>Arcella</taxon>
    </lineage>
</organism>
<evidence type="ECO:0000313" key="3">
    <source>
        <dbReference type="EMBL" id="NDV33039.1"/>
    </source>
</evidence>
<feature type="active site" evidence="1">
    <location>
        <position position="110"/>
    </location>
</feature>
<dbReference type="GO" id="GO:0009225">
    <property type="term" value="P:nucleotide-sugar metabolic process"/>
    <property type="evidence" value="ECO:0007669"/>
    <property type="project" value="TreeGrafter"/>
</dbReference>
<feature type="active site" evidence="1">
    <location>
        <position position="111"/>
    </location>
</feature>
<dbReference type="GO" id="GO:0004649">
    <property type="term" value="F:poly(ADP-ribose) glycohydrolase activity"/>
    <property type="evidence" value="ECO:0007669"/>
    <property type="project" value="InterPro"/>
</dbReference>